<reference evidence="1" key="1">
    <citation type="submission" date="2020-08" db="EMBL/GenBank/DDBJ databases">
        <title>Multicomponent nature underlies the extraordinary mechanical properties of spider dragline silk.</title>
        <authorList>
            <person name="Kono N."/>
            <person name="Nakamura H."/>
            <person name="Mori M."/>
            <person name="Yoshida Y."/>
            <person name="Ohtoshi R."/>
            <person name="Malay A.D."/>
            <person name="Moran D.A.P."/>
            <person name="Tomita M."/>
            <person name="Numata K."/>
            <person name="Arakawa K."/>
        </authorList>
    </citation>
    <scope>NUCLEOTIDE SEQUENCE</scope>
</reference>
<keyword evidence="1" id="KW-0675">Receptor</keyword>
<dbReference type="AlphaFoldDB" id="A0A8X6SZV4"/>
<evidence type="ECO:0000313" key="1">
    <source>
        <dbReference type="EMBL" id="GFY15828.1"/>
    </source>
</evidence>
<evidence type="ECO:0000313" key="2">
    <source>
        <dbReference type="Proteomes" id="UP000887159"/>
    </source>
</evidence>
<accession>A0A8X6SZV4</accession>
<dbReference type="EMBL" id="BMAU01021335">
    <property type="protein sequence ID" value="GFY15828.1"/>
    <property type="molecule type" value="Genomic_DNA"/>
</dbReference>
<keyword evidence="2" id="KW-1185">Reference proteome</keyword>
<gene>
    <name evidence="1" type="primary">NCL1_32528</name>
    <name evidence="1" type="ORF">TNCV_1284731</name>
</gene>
<sequence length="77" mass="9303">MYYSIDMDFFHSKDNLVALHFKYDFWHRTAKAGSDVVQSGRPIFDDFFQHLWPYIGNNTANVVFQMVKRLWLIRIDQ</sequence>
<dbReference type="Proteomes" id="UP000887159">
    <property type="component" value="Unassembled WGS sequence"/>
</dbReference>
<organism evidence="1 2">
    <name type="scientific">Trichonephila clavipes</name>
    <name type="common">Golden silk orbweaver</name>
    <name type="synonym">Nephila clavipes</name>
    <dbReference type="NCBI Taxonomy" id="2585209"/>
    <lineage>
        <taxon>Eukaryota</taxon>
        <taxon>Metazoa</taxon>
        <taxon>Ecdysozoa</taxon>
        <taxon>Arthropoda</taxon>
        <taxon>Chelicerata</taxon>
        <taxon>Arachnida</taxon>
        <taxon>Araneae</taxon>
        <taxon>Araneomorphae</taxon>
        <taxon>Entelegynae</taxon>
        <taxon>Araneoidea</taxon>
        <taxon>Nephilidae</taxon>
        <taxon>Trichonephila</taxon>
    </lineage>
</organism>
<name>A0A8X6SZV4_TRICX</name>
<comment type="caution">
    <text evidence="1">The sequence shown here is derived from an EMBL/GenBank/DDBJ whole genome shotgun (WGS) entry which is preliminary data.</text>
</comment>
<proteinExistence type="predicted"/>
<protein>
    <submittedName>
        <fullName evidence="1">Adhesion G protein-coupled receptor B2</fullName>
    </submittedName>
</protein>